<reference evidence="2 3" key="1">
    <citation type="journal article" date="2021" name="Sci. Rep.">
        <title>The distribution of antibiotic resistance genes in chicken gut microbiota commensals.</title>
        <authorList>
            <person name="Juricova H."/>
            <person name="Matiasovicova J."/>
            <person name="Kubasova T."/>
            <person name="Cejkova D."/>
            <person name="Rychlik I."/>
        </authorList>
    </citation>
    <scope>NUCLEOTIDE SEQUENCE [LARGE SCALE GENOMIC DNA]</scope>
    <source>
        <strain evidence="2 3">An562</strain>
    </source>
</reference>
<sequence>MSFVSYQFRIYPNSLQRQSLIDHFGCTRWVFNRYLSEADDCYKQTGKTMRCHDFIVRLVDLKKQYPWLKDVNSQSLQMAARNAERAFVNFFLKNEHNPLVLKANIPAGSLFTVLNIAKFNFLMWEQKVILFSPKSVPSKLFCIGDSPVRSKR</sequence>
<evidence type="ECO:0000313" key="2">
    <source>
        <dbReference type="EMBL" id="MBM6928676.1"/>
    </source>
</evidence>
<protein>
    <submittedName>
        <fullName evidence="2">Helix-turn-helix domain-containing protein</fullName>
    </submittedName>
</protein>
<dbReference type="EMBL" id="JACJKX010000007">
    <property type="protein sequence ID" value="MBM6928676.1"/>
    <property type="molecule type" value="Genomic_DNA"/>
</dbReference>
<proteinExistence type="predicted"/>
<dbReference type="Pfam" id="PF12323">
    <property type="entry name" value="HTH_OrfB_IS605"/>
    <property type="match status" value="1"/>
</dbReference>
<gene>
    <name evidence="2" type="ORF">H5985_05255</name>
</gene>
<evidence type="ECO:0000259" key="1">
    <source>
        <dbReference type="Pfam" id="PF12323"/>
    </source>
</evidence>
<organism evidence="2 3">
    <name type="scientific">Parasutterella secunda</name>
    <dbReference type="NCBI Taxonomy" id="626947"/>
    <lineage>
        <taxon>Bacteria</taxon>
        <taxon>Pseudomonadati</taxon>
        <taxon>Pseudomonadota</taxon>
        <taxon>Betaproteobacteria</taxon>
        <taxon>Burkholderiales</taxon>
        <taxon>Sutterellaceae</taxon>
        <taxon>Parasutterella</taxon>
    </lineage>
</organism>
<comment type="caution">
    <text evidence="2">The sequence shown here is derived from an EMBL/GenBank/DDBJ whole genome shotgun (WGS) entry which is preliminary data.</text>
</comment>
<feature type="domain" description="Transposase putative helix-turn-helix" evidence="1">
    <location>
        <begin position="5"/>
        <end position="47"/>
    </location>
</feature>
<accession>A0ABS2GV94</accession>
<name>A0ABS2GV94_9BURK</name>
<dbReference type="InterPro" id="IPR021027">
    <property type="entry name" value="Transposase_put_HTH"/>
</dbReference>
<keyword evidence="3" id="KW-1185">Reference proteome</keyword>
<dbReference type="Proteomes" id="UP000777002">
    <property type="component" value="Unassembled WGS sequence"/>
</dbReference>
<evidence type="ECO:0000313" key="3">
    <source>
        <dbReference type="Proteomes" id="UP000777002"/>
    </source>
</evidence>